<name>A0A323UQA7_9RHOO</name>
<dbReference type="PROSITE" id="PS50931">
    <property type="entry name" value="HTH_LYSR"/>
    <property type="match status" value="1"/>
</dbReference>
<keyword evidence="3" id="KW-0238">DNA-binding</keyword>
<keyword evidence="7" id="KW-1185">Reference proteome</keyword>
<dbReference type="InterPro" id="IPR058163">
    <property type="entry name" value="LysR-type_TF_proteobact-type"/>
</dbReference>
<dbReference type="PANTHER" id="PTHR30537">
    <property type="entry name" value="HTH-TYPE TRANSCRIPTIONAL REGULATOR"/>
    <property type="match status" value="1"/>
</dbReference>
<dbReference type="Gene3D" id="3.40.190.10">
    <property type="entry name" value="Periplasmic binding protein-like II"/>
    <property type="match status" value="2"/>
</dbReference>
<sequence>MHSPLLKLPPLDPLRGFIAAARHLSFTRAAAELCLTQSAISRQIQALESALGVTLFERGVRSLSLTDEGTRLAAAAEGWLTEYVRLAESMRTPARRPVVVTASIGISALWLVPRLRDFQQQHPDIDIHIAAGNRVADLAREHIDLALRYCADRDAPAEATQLFAEILFPVAHPSVAHELDITAATLPQLTLLEYNEPGFPWLGWDHWLKLIGLDGIRPRARIGYSHYDQLIHAAAGGQGLALGRAVLVDPMIREGRLATVGKVRFPVDGRGFWLIPPPQGLRPEARQFADWVVASARASDQQDAT</sequence>
<evidence type="ECO:0000256" key="2">
    <source>
        <dbReference type="ARBA" id="ARBA00023015"/>
    </source>
</evidence>
<dbReference type="PRINTS" id="PR00039">
    <property type="entry name" value="HTHLYSR"/>
</dbReference>
<dbReference type="Pfam" id="PF03466">
    <property type="entry name" value="LysR_substrate"/>
    <property type="match status" value="1"/>
</dbReference>
<feature type="domain" description="HTH lysR-type" evidence="5">
    <location>
        <begin position="9"/>
        <end position="66"/>
    </location>
</feature>
<protein>
    <submittedName>
        <fullName evidence="6">LysR family transcriptional regulator</fullName>
    </submittedName>
</protein>
<gene>
    <name evidence="6" type="ORF">DNK49_22025</name>
</gene>
<dbReference type="Gene3D" id="1.10.10.10">
    <property type="entry name" value="Winged helix-like DNA-binding domain superfamily/Winged helix DNA-binding domain"/>
    <property type="match status" value="1"/>
</dbReference>
<evidence type="ECO:0000313" key="6">
    <source>
        <dbReference type="EMBL" id="PZA14411.1"/>
    </source>
</evidence>
<dbReference type="GO" id="GO:0003700">
    <property type="term" value="F:DNA-binding transcription factor activity"/>
    <property type="evidence" value="ECO:0007669"/>
    <property type="project" value="InterPro"/>
</dbReference>
<dbReference type="InterPro" id="IPR036390">
    <property type="entry name" value="WH_DNA-bd_sf"/>
</dbReference>
<proteinExistence type="inferred from homology"/>
<evidence type="ECO:0000256" key="4">
    <source>
        <dbReference type="ARBA" id="ARBA00023163"/>
    </source>
</evidence>
<dbReference type="OrthoDB" id="9178397at2"/>
<dbReference type="AlphaFoldDB" id="A0A323UQA7"/>
<comment type="similarity">
    <text evidence="1">Belongs to the LysR transcriptional regulatory family.</text>
</comment>
<accession>A0A323UQA7</accession>
<keyword evidence="4" id="KW-0804">Transcription</keyword>
<dbReference type="InterPro" id="IPR036388">
    <property type="entry name" value="WH-like_DNA-bd_sf"/>
</dbReference>
<dbReference type="PANTHER" id="PTHR30537:SF26">
    <property type="entry name" value="GLYCINE CLEAVAGE SYSTEM TRANSCRIPTIONAL ACTIVATOR"/>
    <property type="match status" value="1"/>
</dbReference>
<reference evidence="6 7" key="1">
    <citation type="submission" date="2018-06" db="EMBL/GenBank/DDBJ databases">
        <title>Azoarcus communis strain SWub3 genome.</title>
        <authorList>
            <person name="Zorraquino Salvo V."/>
            <person name="Toubiana D."/>
            <person name="Blumwald E."/>
        </authorList>
    </citation>
    <scope>NUCLEOTIDE SEQUENCE [LARGE SCALE GENOMIC DNA]</scope>
    <source>
        <strain evidence="6 7">SWub3</strain>
    </source>
</reference>
<organism evidence="6 7">
    <name type="scientific">Parazoarcus communis SWub3 = DSM 12120</name>
    <dbReference type="NCBI Taxonomy" id="1121029"/>
    <lineage>
        <taxon>Bacteria</taxon>
        <taxon>Pseudomonadati</taxon>
        <taxon>Pseudomonadota</taxon>
        <taxon>Betaproteobacteria</taxon>
        <taxon>Rhodocyclales</taxon>
        <taxon>Zoogloeaceae</taxon>
        <taxon>Parazoarcus</taxon>
    </lineage>
</organism>
<comment type="caution">
    <text evidence="6">The sequence shown here is derived from an EMBL/GenBank/DDBJ whole genome shotgun (WGS) entry which is preliminary data.</text>
</comment>
<evidence type="ECO:0000313" key="7">
    <source>
        <dbReference type="Proteomes" id="UP000248259"/>
    </source>
</evidence>
<dbReference type="FunFam" id="1.10.10.10:FF:000001">
    <property type="entry name" value="LysR family transcriptional regulator"/>
    <property type="match status" value="1"/>
</dbReference>
<dbReference type="SUPFAM" id="SSF46785">
    <property type="entry name" value="Winged helix' DNA-binding domain"/>
    <property type="match status" value="1"/>
</dbReference>
<dbReference type="CDD" id="cd08432">
    <property type="entry name" value="PBP2_GcdR_TrpI_HvrB_AmpR_like"/>
    <property type="match status" value="1"/>
</dbReference>
<dbReference type="SUPFAM" id="SSF53850">
    <property type="entry name" value="Periplasmic binding protein-like II"/>
    <property type="match status" value="1"/>
</dbReference>
<dbReference type="GO" id="GO:0043565">
    <property type="term" value="F:sequence-specific DNA binding"/>
    <property type="evidence" value="ECO:0007669"/>
    <property type="project" value="TreeGrafter"/>
</dbReference>
<dbReference type="Proteomes" id="UP000248259">
    <property type="component" value="Unassembled WGS sequence"/>
</dbReference>
<evidence type="ECO:0000256" key="1">
    <source>
        <dbReference type="ARBA" id="ARBA00009437"/>
    </source>
</evidence>
<keyword evidence="2" id="KW-0805">Transcription regulation</keyword>
<dbReference type="InterPro" id="IPR005119">
    <property type="entry name" value="LysR_subst-bd"/>
</dbReference>
<dbReference type="RefSeq" id="WP_110530056.1">
    <property type="nucleotide sequence ID" value="NZ_QKOE01000033.1"/>
</dbReference>
<evidence type="ECO:0000256" key="3">
    <source>
        <dbReference type="ARBA" id="ARBA00023125"/>
    </source>
</evidence>
<dbReference type="Pfam" id="PF00126">
    <property type="entry name" value="HTH_1"/>
    <property type="match status" value="1"/>
</dbReference>
<dbReference type="GO" id="GO:0006351">
    <property type="term" value="P:DNA-templated transcription"/>
    <property type="evidence" value="ECO:0007669"/>
    <property type="project" value="TreeGrafter"/>
</dbReference>
<evidence type="ECO:0000259" key="5">
    <source>
        <dbReference type="PROSITE" id="PS50931"/>
    </source>
</evidence>
<dbReference type="EMBL" id="QKOE01000033">
    <property type="protein sequence ID" value="PZA14411.1"/>
    <property type="molecule type" value="Genomic_DNA"/>
</dbReference>
<dbReference type="InterPro" id="IPR000847">
    <property type="entry name" value="LysR_HTH_N"/>
</dbReference>